<protein>
    <submittedName>
        <fullName evidence="2">Uncharacterized protein</fullName>
    </submittedName>
</protein>
<evidence type="ECO:0000256" key="1">
    <source>
        <dbReference type="SAM" id="Coils"/>
    </source>
</evidence>
<dbReference type="eggNOG" id="COG5380">
    <property type="taxonomic scope" value="Bacteria"/>
</dbReference>
<dbReference type="EMBL" id="CP003051">
    <property type="protein sequence ID" value="AGA90742.1"/>
    <property type="molecule type" value="Genomic_DNA"/>
</dbReference>
<gene>
    <name evidence="2" type="ORF">Thimo_1977</name>
</gene>
<sequence>MTGRLVDLWAGLREARARRRADETWRRQDARRVRAAVERVVDRANPQLRALGGYRRRLEGVVRPALDYCRSLAETIPGPVVLDRRQWMADPLVNALFGSPQRLRSALTNTTVCRFLKEMPSSTDDCYALLLATPTIRNQTGVGLIGSTLRRDVPQATLSFSDHRVILPSFDLAGLRANIERAGLDALVGAAVAELVEHERRIAELEDRLRIVRLKHRVTRAPDLDLDLVGEPAVAQHAEHLALGERIADLERQLGEARRGFVGLDDYLSRLAELLGDPAHLIGTTREQVRVDRMNVIRRPNEPQQAAELDLVRGRRGGKVGRVMLMVRFPRAELISEEERSAAFDRYVNASRPRH</sequence>
<organism evidence="2 3">
    <name type="scientific">Thioflavicoccus mobilis 8321</name>
    <dbReference type="NCBI Taxonomy" id="765912"/>
    <lineage>
        <taxon>Bacteria</taxon>
        <taxon>Pseudomonadati</taxon>
        <taxon>Pseudomonadota</taxon>
        <taxon>Gammaproteobacteria</taxon>
        <taxon>Chromatiales</taxon>
        <taxon>Chromatiaceae</taxon>
        <taxon>Thioflavicoccus</taxon>
    </lineage>
</organism>
<keyword evidence="1" id="KW-0175">Coiled coil</keyword>
<dbReference type="AlphaFoldDB" id="L0GY42"/>
<dbReference type="STRING" id="765912.Thimo_1977"/>
<accession>L0GY42</accession>
<evidence type="ECO:0000313" key="2">
    <source>
        <dbReference type="EMBL" id="AGA90742.1"/>
    </source>
</evidence>
<dbReference type="HOGENOM" id="CLU_070057_1_0_6"/>
<name>L0GY42_9GAMM</name>
<reference evidence="2 3" key="1">
    <citation type="submission" date="2011-09" db="EMBL/GenBank/DDBJ databases">
        <title>Complete sequence of chromosome of Thioflavicoccus mobilis 8321.</title>
        <authorList>
            <consortium name="US DOE Joint Genome Institute"/>
            <person name="Lucas S."/>
            <person name="Han J."/>
            <person name="Lapidus A."/>
            <person name="Cheng J.-F."/>
            <person name="Goodwin L."/>
            <person name="Pitluck S."/>
            <person name="Peters L."/>
            <person name="Ovchinnikova G."/>
            <person name="Lu M."/>
            <person name="Detter J.C."/>
            <person name="Han C."/>
            <person name="Tapia R."/>
            <person name="Land M."/>
            <person name="Hauser L."/>
            <person name="Kyrpides N."/>
            <person name="Ivanova N."/>
            <person name="Pagani I."/>
            <person name="Vogl K."/>
            <person name="Liu Z."/>
            <person name="Imhoff J."/>
            <person name="Thiel V."/>
            <person name="Frigaard N.-U."/>
            <person name="Bryant D."/>
            <person name="Woyke T."/>
        </authorList>
    </citation>
    <scope>NUCLEOTIDE SEQUENCE [LARGE SCALE GENOMIC DNA]</scope>
    <source>
        <strain evidence="2 3">8321</strain>
    </source>
</reference>
<dbReference type="OrthoDB" id="8557243at2"/>
<keyword evidence="3" id="KW-1185">Reference proteome</keyword>
<dbReference type="RefSeq" id="WP_015280883.1">
    <property type="nucleotide sequence ID" value="NC_019940.1"/>
</dbReference>
<evidence type="ECO:0000313" key="3">
    <source>
        <dbReference type="Proteomes" id="UP000010816"/>
    </source>
</evidence>
<feature type="coiled-coil region" evidence="1">
    <location>
        <begin position="188"/>
        <end position="215"/>
    </location>
</feature>
<dbReference type="Proteomes" id="UP000010816">
    <property type="component" value="Chromosome"/>
</dbReference>
<dbReference type="KEGG" id="tmb:Thimo_1977"/>
<proteinExistence type="predicted"/>